<dbReference type="PANTHER" id="PTHR13864:SF10">
    <property type="entry name" value="HELIX-LOOP-HELIX PROTEIN 2"/>
    <property type="match status" value="1"/>
</dbReference>
<dbReference type="Proteomes" id="UP000887540">
    <property type="component" value="Unplaced"/>
</dbReference>
<evidence type="ECO:0000256" key="1">
    <source>
        <dbReference type="ARBA" id="ARBA00023015"/>
    </source>
</evidence>
<reference evidence="6" key="1">
    <citation type="submission" date="2022-11" db="UniProtKB">
        <authorList>
            <consortium name="WormBaseParasite"/>
        </authorList>
    </citation>
    <scope>IDENTIFICATION</scope>
</reference>
<evidence type="ECO:0000256" key="2">
    <source>
        <dbReference type="ARBA" id="ARBA00023125"/>
    </source>
</evidence>
<dbReference type="InterPro" id="IPR011598">
    <property type="entry name" value="bHLH_dom"/>
</dbReference>
<evidence type="ECO:0000313" key="5">
    <source>
        <dbReference type="Proteomes" id="UP000887540"/>
    </source>
</evidence>
<organism evidence="5 6">
    <name type="scientific">Acrobeloides nanus</name>
    <dbReference type="NCBI Taxonomy" id="290746"/>
    <lineage>
        <taxon>Eukaryota</taxon>
        <taxon>Metazoa</taxon>
        <taxon>Ecdysozoa</taxon>
        <taxon>Nematoda</taxon>
        <taxon>Chromadorea</taxon>
        <taxon>Rhabditida</taxon>
        <taxon>Tylenchina</taxon>
        <taxon>Cephalobomorpha</taxon>
        <taxon>Cephaloboidea</taxon>
        <taxon>Cephalobidae</taxon>
        <taxon>Acrobeloides</taxon>
    </lineage>
</organism>
<keyword evidence="3" id="KW-0804">Transcription</keyword>
<dbReference type="AlphaFoldDB" id="A0A914BV15"/>
<dbReference type="SUPFAM" id="SSF47459">
    <property type="entry name" value="HLH, helix-loop-helix DNA-binding domain"/>
    <property type="match status" value="1"/>
</dbReference>
<proteinExistence type="predicted"/>
<sequence length="140" mass="16282">MAYSTIASNNYPTIICTQDCAPTSHFEMHISSQPQTLHDQVFLPPQTMAEISLNSRELSKEIEDIRKMTKAEKRKRRRATPKYRNLHASRERIRVEAFNNAFARLRALLPTLPAEKKLSKIEILRLSIAYIRYLDNLLIL</sequence>
<dbReference type="GO" id="GO:0000981">
    <property type="term" value="F:DNA-binding transcription factor activity, RNA polymerase II-specific"/>
    <property type="evidence" value="ECO:0007669"/>
    <property type="project" value="InterPro"/>
</dbReference>
<keyword evidence="1" id="KW-0805">Transcription regulation</keyword>
<protein>
    <submittedName>
        <fullName evidence="6">BHLH domain-containing protein</fullName>
    </submittedName>
</protein>
<dbReference type="WBParaSite" id="ACRNAN_Path_1065.g4085.t1">
    <property type="protein sequence ID" value="ACRNAN_Path_1065.g4085.t1"/>
    <property type="gene ID" value="ACRNAN_Path_1065.g4085"/>
</dbReference>
<keyword evidence="5" id="KW-1185">Reference proteome</keyword>
<dbReference type="InterPro" id="IPR040238">
    <property type="entry name" value="TAL-like"/>
</dbReference>
<dbReference type="GO" id="GO:0046983">
    <property type="term" value="F:protein dimerization activity"/>
    <property type="evidence" value="ECO:0007669"/>
    <property type="project" value="InterPro"/>
</dbReference>
<dbReference type="Gene3D" id="4.10.280.10">
    <property type="entry name" value="Helix-loop-helix DNA-binding domain"/>
    <property type="match status" value="1"/>
</dbReference>
<dbReference type="GO" id="GO:0000978">
    <property type="term" value="F:RNA polymerase II cis-regulatory region sequence-specific DNA binding"/>
    <property type="evidence" value="ECO:0007669"/>
    <property type="project" value="TreeGrafter"/>
</dbReference>
<dbReference type="PROSITE" id="PS50888">
    <property type="entry name" value="BHLH"/>
    <property type="match status" value="1"/>
</dbReference>
<name>A0A914BV15_9BILA</name>
<feature type="domain" description="BHLH" evidence="4">
    <location>
        <begin position="82"/>
        <end position="134"/>
    </location>
</feature>
<keyword evidence="2" id="KW-0238">DNA-binding</keyword>
<evidence type="ECO:0000259" key="4">
    <source>
        <dbReference type="PROSITE" id="PS50888"/>
    </source>
</evidence>
<accession>A0A914BV15</accession>
<dbReference type="InterPro" id="IPR036638">
    <property type="entry name" value="HLH_DNA-bd_sf"/>
</dbReference>
<dbReference type="PANTHER" id="PTHR13864">
    <property type="entry name" value="T-CELL ACUTE LYMPHOCYTIC LEUKEMIA/STEM CELL LEUKEMIA-RELATED"/>
    <property type="match status" value="1"/>
</dbReference>
<dbReference type="Pfam" id="PF00010">
    <property type="entry name" value="HLH"/>
    <property type="match status" value="1"/>
</dbReference>
<dbReference type="SMART" id="SM00353">
    <property type="entry name" value="HLH"/>
    <property type="match status" value="1"/>
</dbReference>
<evidence type="ECO:0000313" key="6">
    <source>
        <dbReference type="WBParaSite" id="ACRNAN_Path_1065.g4085.t1"/>
    </source>
</evidence>
<evidence type="ECO:0000256" key="3">
    <source>
        <dbReference type="ARBA" id="ARBA00023163"/>
    </source>
</evidence>